<feature type="compositionally biased region" description="Basic residues" evidence="1">
    <location>
        <begin position="1"/>
        <end position="14"/>
    </location>
</feature>
<gene>
    <name evidence="2" type="ORF">OFUS_LOCUS23741</name>
</gene>
<dbReference type="InterPro" id="IPR038765">
    <property type="entry name" value="Papain-like_cys_pep_sf"/>
</dbReference>
<evidence type="ECO:0000313" key="3">
    <source>
        <dbReference type="Proteomes" id="UP000749559"/>
    </source>
</evidence>
<evidence type="ECO:0000313" key="2">
    <source>
        <dbReference type="EMBL" id="CAH1799769.1"/>
    </source>
</evidence>
<name>A0A8S4Q2G1_OWEFU</name>
<reference evidence="2" key="1">
    <citation type="submission" date="2022-03" db="EMBL/GenBank/DDBJ databases">
        <authorList>
            <person name="Martin C."/>
        </authorList>
    </citation>
    <scope>NUCLEOTIDE SEQUENCE</scope>
</reference>
<feature type="non-terminal residue" evidence="2">
    <location>
        <position position="1"/>
    </location>
</feature>
<dbReference type="Gene3D" id="3.40.395.10">
    <property type="entry name" value="Adenoviral Proteinase, Chain A"/>
    <property type="match status" value="1"/>
</dbReference>
<evidence type="ECO:0000256" key="1">
    <source>
        <dbReference type="SAM" id="MobiDB-lite"/>
    </source>
</evidence>
<dbReference type="EMBL" id="CAIIXF020000011">
    <property type="protein sequence ID" value="CAH1799769.1"/>
    <property type="molecule type" value="Genomic_DNA"/>
</dbReference>
<feature type="region of interest" description="Disordered" evidence="1">
    <location>
        <begin position="1"/>
        <end position="21"/>
    </location>
</feature>
<sequence length="203" mass="23242">KTRQLAPLGRRHPNCRSITSPDTHPTRIQGCGLEIEYVLKCNEYTKNRFCGVYPSDKIPMFTSGLSCQIIVANSQRSNMPGKHWLLFLVPKDVHSDIYFVDSYGKNVDFYNSDIGRYAHLSDRKVRHTGITLQGYDTNVCGQYTIYFAVEWSKGRSVEDILTDFSEITQMNDALVERYVNTLPFCCPGSRKGQTCKTKRSYEN</sequence>
<keyword evidence="3" id="KW-1185">Reference proteome</keyword>
<protein>
    <submittedName>
        <fullName evidence="2">Uncharacterized protein</fullName>
    </submittedName>
</protein>
<dbReference type="SUPFAM" id="SSF54001">
    <property type="entry name" value="Cysteine proteinases"/>
    <property type="match status" value="1"/>
</dbReference>
<comment type="caution">
    <text evidence="2">The sequence shown here is derived from an EMBL/GenBank/DDBJ whole genome shotgun (WGS) entry which is preliminary data.</text>
</comment>
<accession>A0A8S4Q2G1</accession>
<dbReference type="AlphaFoldDB" id="A0A8S4Q2G1"/>
<dbReference type="Proteomes" id="UP000749559">
    <property type="component" value="Unassembled WGS sequence"/>
</dbReference>
<dbReference type="OrthoDB" id="6266789at2759"/>
<proteinExistence type="predicted"/>
<organism evidence="2 3">
    <name type="scientific">Owenia fusiformis</name>
    <name type="common">Polychaete worm</name>
    <dbReference type="NCBI Taxonomy" id="6347"/>
    <lineage>
        <taxon>Eukaryota</taxon>
        <taxon>Metazoa</taxon>
        <taxon>Spiralia</taxon>
        <taxon>Lophotrochozoa</taxon>
        <taxon>Annelida</taxon>
        <taxon>Polychaeta</taxon>
        <taxon>Sedentaria</taxon>
        <taxon>Canalipalpata</taxon>
        <taxon>Sabellida</taxon>
        <taxon>Oweniida</taxon>
        <taxon>Oweniidae</taxon>
        <taxon>Owenia</taxon>
    </lineage>
</organism>